<dbReference type="OMA" id="VVTRYYT"/>
<dbReference type="PANTHER" id="PTHR12934:SF11">
    <property type="entry name" value="LARGE RIBOSOMAL SUBUNIT PROTEIN UL15M"/>
    <property type="match status" value="1"/>
</dbReference>
<dbReference type="PhylomeDB" id="B8MK62"/>
<evidence type="ECO:0000256" key="3">
    <source>
        <dbReference type="ARBA" id="ARBA00023274"/>
    </source>
</evidence>
<dbReference type="Pfam" id="PF00828">
    <property type="entry name" value="Ribosomal_L27A"/>
    <property type="match status" value="1"/>
</dbReference>
<dbReference type="EMBL" id="EQ962657">
    <property type="protein sequence ID" value="EED14879.1"/>
    <property type="molecule type" value="Genomic_DNA"/>
</dbReference>
<reference evidence="7" key="1">
    <citation type="journal article" date="2015" name="Genome Announc.">
        <title>Genome sequence of the AIDS-associated pathogen Penicillium marneffei (ATCC18224) and its near taxonomic relative Talaromyces stipitatus (ATCC10500).</title>
        <authorList>
            <person name="Nierman W.C."/>
            <person name="Fedorova-Abrams N.D."/>
            <person name="Andrianopoulos A."/>
        </authorList>
    </citation>
    <scope>NUCLEOTIDE SEQUENCE [LARGE SCALE GENOMIC DNA]</scope>
    <source>
        <strain evidence="7">ATCC 10500 / CBS 375.48 / QM 6759 / NRRL 1006</strain>
    </source>
</reference>
<evidence type="ECO:0000313" key="7">
    <source>
        <dbReference type="Proteomes" id="UP000001745"/>
    </source>
</evidence>
<dbReference type="SUPFAM" id="SSF52080">
    <property type="entry name" value="Ribosomal proteins L15p and L18e"/>
    <property type="match status" value="1"/>
</dbReference>
<accession>B8MK62</accession>
<keyword evidence="7" id="KW-1185">Reference proteome</keyword>
<keyword evidence="2" id="KW-0689">Ribosomal protein</keyword>
<dbReference type="Proteomes" id="UP000001745">
    <property type="component" value="Unassembled WGS sequence"/>
</dbReference>
<evidence type="ECO:0000259" key="5">
    <source>
        <dbReference type="Pfam" id="PF00828"/>
    </source>
</evidence>
<feature type="region of interest" description="Disordered" evidence="4">
    <location>
        <begin position="44"/>
        <end position="93"/>
    </location>
</feature>
<feature type="domain" description="Large ribosomal subunit protein uL15/eL18" evidence="5">
    <location>
        <begin position="117"/>
        <end position="194"/>
    </location>
</feature>
<dbReference type="GO" id="GO:0005762">
    <property type="term" value="C:mitochondrial large ribosomal subunit"/>
    <property type="evidence" value="ECO:0007669"/>
    <property type="project" value="TreeGrafter"/>
</dbReference>
<evidence type="ECO:0000256" key="4">
    <source>
        <dbReference type="SAM" id="MobiDB-lite"/>
    </source>
</evidence>
<dbReference type="GO" id="GO:0006412">
    <property type="term" value="P:translation"/>
    <property type="evidence" value="ECO:0007669"/>
    <property type="project" value="InterPro"/>
</dbReference>
<dbReference type="STRING" id="441959.B8MK62"/>
<dbReference type="InterPro" id="IPR030878">
    <property type="entry name" value="Ribosomal_uL15"/>
</dbReference>
<gene>
    <name evidence="6" type="ORF">TSTA_043500</name>
</gene>
<comment type="similarity">
    <text evidence="1">Belongs to the universal ribosomal protein uL15 family.</text>
</comment>
<dbReference type="AlphaFoldDB" id="B8MK62"/>
<dbReference type="RefSeq" id="XP_002484832.1">
    <property type="nucleotide sequence ID" value="XM_002484787.1"/>
</dbReference>
<dbReference type="VEuPathDB" id="FungiDB:TSTA_043500"/>
<dbReference type="eggNOG" id="KOG0846">
    <property type="taxonomic scope" value="Eukaryota"/>
</dbReference>
<protein>
    <submittedName>
        <fullName evidence="6">50S ribosomal subunit protein L15</fullName>
    </submittedName>
</protein>
<dbReference type="OrthoDB" id="361383at2759"/>
<sequence>MAGRLPSLTTRVSQLSIAPNNLISRSSLLPLLAPQFQQQTRNASILSTLSDTPGAYNKRIRRGRGPASGKGKTSGRGHKGQKQHGKVPYGFNGGQTPESIVHGERGFTNYWSTDLITVNLDRIQEWIDQGRIDPKYPITVRELFHSNCVHQFRDGIKLLGRGKENGLKQPIHIVVSRASADAIAAIEAAGGSVTTRFYTNASIKRILMGQTHPFFSLAWSQKSGSEFLMKALGAEQESDLKESKIMERGNFMYRLPDPTHRKDIEYYRDPAHRGYLSHLVKPSEGPSLFFLSPAERKSSAGVKKEKTLAPNRIW</sequence>
<proteinExistence type="inferred from homology"/>
<evidence type="ECO:0000256" key="1">
    <source>
        <dbReference type="ARBA" id="ARBA00007320"/>
    </source>
</evidence>
<dbReference type="HAMAP" id="MF_01341">
    <property type="entry name" value="Ribosomal_uL15"/>
    <property type="match status" value="1"/>
</dbReference>
<dbReference type="InParanoid" id="B8MK62"/>
<name>B8MK62_TALSN</name>
<dbReference type="GeneID" id="8097858"/>
<dbReference type="InterPro" id="IPR021131">
    <property type="entry name" value="Ribosomal_uL15/eL18"/>
</dbReference>
<dbReference type="GO" id="GO:0003735">
    <property type="term" value="F:structural constituent of ribosome"/>
    <property type="evidence" value="ECO:0007669"/>
    <property type="project" value="InterPro"/>
</dbReference>
<evidence type="ECO:0000256" key="2">
    <source>
        <dbReference type="ARBA" id="ARBA00022980"/>
    </source>
</evidence>
<dbReference type="InterPro" id="IPR036227">
    <property type="entry name" value="Ribosomal_uL15/eL18_sf"/>
</dbReference>
<dbReference type="HOGENOM" id="CLU_055188_5_0_1"/>
<dbReference type="FunCoup" id="B8MK62">
    <property type="interactions" value="583"/>
</dbReference>
<dbReference type="InterPro" id="IPR005749">
    <property type="entry name" value="Ribosomal_uL15_bac-type"/>
</dbReference>
<dbReference type="Gene3D" id="3.100.10.10">
    <property type="match status" value="1"/>
</dbReference>
<keyword evidence="3" id="KW-0687">Ribonucleoprotein</keyword>
<feature type="compositionally biased region" description="Basic residues" evidence="4">
    <location>
        <begin position="73"/>
        <end position="85"/>
    </location>
</feature>
<dbReference type="PANTHER" id="PTHR12934">
    <property type="entry name" value="50S RIBOSOMAL PROTEIN L15"/>
    <property type="match status" value="1"/>
</dbReference>
<dbReference type="FunFam" id="3.100.10.10:FF:000011">
    <property type="entry name" value="50S ribosomal subunit protein L15"/>
    <property type="match status" value="1"/>
</dbReference>
<evidence type="ECO:0000313" key="6">
    <source>
        <dbReference type="EMBL" id="EED14879.1"/>
    </source>
</evidence>
<organism evidence="6 7">
    <name type="scientific">Talaromyces stipitatus (strain ATCC 10500 / CBS 375.48 / QM 6759 / NRRL 1006)</name>
    <name type="common">Penicillium stipitatum</name>
    <dbReference type="NCBI Taxonomy" id="441959"/>
    <lineage>
        <taxon>Eukaryota</taxon>
        <taxon>Fungi</taxon>
        <taxon>Dikarya</taxon>
        <taxon>Ascomycota</taxon>
        <taxon>Pezizomycotina</taxon>
        <taxon>Eurotiomycetes</taxon>
        <taxon>Eurotiomycetidae</taxon>
        <taxon>Eurotiales</taxon>
        <taxon>Trichocomaceae</taxon>
        <taxon>Talaromyces</taxon>
        <taxon>Talaromyces sect. Talaromyces</taxon>
    </lineage>
</organism>
<dbReference type="NCBIfam" id="TIGR01071">
    <property type="entry name" value="rplO_bact"/>
    <property type="match status" value="1"/>
</dbReference>